<sequence>MDEQETGTQVSAALLSDLEFSAGLIGGLCEALSIIGAVLAHDEDALAEMKRLQDLFIQTLPYRLQRQGRDSPAMLEGYRSGLRHLLEQVEREQAARTPPSRLQ</sequence>
<dbReference type="RefSeq" id="WP_108546525.1">
    <property type="nucleotide sequence ID" value="NZ_PYJM01000014.1"/>
</dbReference>
<protein>
    <submittedName>
        <fullName evidence="1">Uncharacterized protein</fullName>
    </submittedName>
</protein>
<comment type="caution">
    <text evidence="1">The sequence shown here is derived from an EMBL/GenBank/DDBJ whole genome shotgun (WGS) entry which is preliminary data.</text>
</comment>
<reference evidence="1 2" key="1">
    <citation type="submission" date="2018-03" db="EMBL/GenBank/DDBJ databases">
        <title>Draft genome sequence of the plant growth promoting rhizobacterium Pseudomonas protegens strain BNJ-SS-45 isolated from wheat (Triticum aestivum) rhizosphere.</title>
        <authorList>
            <person name="Bajpai A."/>
            <person name="Shende K."/>
            <person name="Meena N."/>
            <person name="Upadhyayula S.R."/>
            <person name="Suravajhala P."/>
            <person name="Medicherla K.M."/>
            <person name="Johri B.N."/>
        </authorList>
    </citation>
    <scope>NUCLEOTIDE SEQUENCE [LARGE SCALE GENOMIC DNA]</scope>
    <source>
        <strain evidence="1 2">BNJ-SS-45</strain>
    </source>
</reference>
<proteinExistence type="predicted"/>
<organism evidence="1 2">
    <name type="scientific">Pseudomonas protegens</name>
    <dbReference type="NCBI Taxonomy" id="380021"/>
    <lineage>
        <taxon>Bacteria</taxon>
        <taxon>Pseudomonadati</taxon>
        <taxon>Pseudomonadota</taxon>
        <taxon>Gammaproteobacteria</taxon>
        <taxon>Pseudomonadales</taxon>
        <taxon>Pseudomonadaceae</taxon>
        <taxon>Pseudomonas</taxon>
    </lineage>
</organism>
<evidence type="ECO:0000313" key="1">
    <source>
        <dbReference type="EMBL" id="PUA41384.1"/>
    </source>
</evidence>
<accession>A0A2T6GB59</accession>
<name>A0A2T6GB59_9PSED</name>
<evidence type="ECO:0000313" key="2">
    <source>
        <dbReference type="Proteomes" id="UP000244178"/>
    </source>
</evidence>
<gene>
    <name evidence="1" type="ORF">C5U62_32185</name>
</gene>
<dbReference type="Proteomes" id="UP000244178">
    <property type="component" value="Unassembled WGS sequence"/>
</dbReference>
<dbReference type="EMBL" id="PYJM01000014">
    <property type="protein sequence ID" value="PUA41384.1"/>
    <property type="molecule type" value="Genomic_DNA"/>
</dbReference>
<dbReference type="AlphaFoldDB" id="A0A2T6GB59"/>